<keyword evidence="3" id="KW-1185">Reference proteome</keyword>
<gene>
    <name evidence="2" type="ORF">HPBE_LOCUS8985</name>
</gene>
<reference evidence="4" key="2">
    <citation type="submission" date="2019-09" db="UniProtKB">
        <authorList>
            <consortium name="WormBaseParasite"/>
        </authorList>
    </citation>
    <scope>IDENTIFICATION</scope>
</reference>
<organism evidence="3 4">
    <name type="scientific">Heligmosomoides polygyrus</name>
    <name type="common">Parasitic roundworm</name>
    <dbReference type="NCBI Taxonomy" id="6339"/>
    <lineage>
        <taxon>Eukaryota</taxon>
        <taxon>Metazoa</taxon>
        <taxon>Ecdysozoa</taxon>
        <taxon>Nematoda</taxon>
        <taxon>Chromadorea</taxon>
        <taxon>Rhabditida</taxon>
        <taxon>Rhabditina</taxon>
        <taxon>Rhabditomorpha</taxon>
        <taxon>Strongyloidea</taxon>
        <taxon>Heligmosomidae</taxon>
        <taxon>Heligmosomoides</taxon>
    </lineage>
</organism>
<dbReference type="Proteomes" id="UP000050761">
    <property type="component" value="Unassembled WGS sequence"/>
</dbReference>
<evidence type="ECO:0000256" key="1">
    <source>
        <dbReference type="SAM" id="MobiDB-lite"/>
    </source>
</evidence>
<accession>A0A183FNC4</accession>
<evidence type="ECO:0000313" key="4">
    <source>
        <dbReference type="WBParaSite" id="HPBE_0000898401-mRNA-1"/>
    </source>
</evidence>
<dbReference type="WBParaSite" id="HPBE_0000898401-mRNA-1">
    <property type="protein sequence ID" value="HPBE_0000898401-mRNA-1"/>
    <property type="gene ID" value="HPBE_0000898401"/>
</dbReference>
<name>A0A183FNC4_HELPZ</name>
<protein>
    <submittedName>
        <fullName evidence="4">DASH complex subunit DAD1</fullName>
    </submittedName>
</protein>
<dbReference type="EMBL" id="UZAH01026308">
    <property type="protein sequence ID" value="VDO78646.1"/>
    <property type="molecule type" value="Genomic_DNA"/>
</dbReference>
<sequence>MSDMSIFDEKLEEASMELAESLQVMNELMREDNFMLFTYGASFAGSYAEVVEVASEGNTSPTQKNSEEDFAPGGHE</sequence>
<accession>A0A3P7XUW5</accession>
<evidence type="ECO:0000313" key="3">
    <source>
        <dbReference type="Proteomes" id="UP000050761"/>
    </source>
</evidence>
<dbReference type="AlphaFoldDB" id="A0A183FNC4"/>
<proteinExistence type="predicted"/>
<feature type="region of interest" description="Disordered" evidence="1">
    <location>
        <begin position="54"/>
        <end position="76"/>
    </location>
</feature>
<reference evidence="2 3" key="1">
    <citation type="submission" date="2018-11" db="EMBL/GenBank/DDBJ databases">
        <authorList>
            <consortium name="Pathogen Informatics"/>
        </authorList>
    </citation>
    <scope>NUCLEOTIDE SEQUENCE [LARGE SCALE GENOMIC DNA]</scope>
</reference>
<evidence type="ECO:0000313" key="2">
    <source>
        <dbReference type="EMBL" id="VDO78646.1"/>
    </source>
</evidence>